<organism evidence="1 2">
    <name type="scientific">Opisthorchis viverrini</name>
    <name type="common">Southeast Asian liver fluke</name>
    <dbReference type="NCBI Taxonomy" id="6198"/>
    <lineage>
        <taxon>Eukaryota</taxon>
        <taxon>Metazoa</taxon>
        <taxon>Spiralia</taxon>
        <taxon>Lophotrochozoa</taxon>
        <taxon>Platyhelminthes</taxon>
        <taxon>Trematoda</taxon>
        <taxon>Digenea</taxon>
        <taxon>Opisthorchiida</taxon>
        <taxon>Opisthorchiata</taxon>
        <taxon>Opisthorchiidae</taxon>
        <taxon>Opisthorchis</taxon>
    </lineage>
</organism>
<protein>
    <recommendedName>
        <fullName evidence="3">Tctex-1 family protein</fullName>
    </recommendedName>
</protein>
<proteinExistence type="predicted"/>
<gene>
    <name evidence="1" type="ORF">X801_04840</name>
</gene>
<dbReference type="EMBL" id="KV893438">
    <property type="protein sequence ID" value="OON19292.1"/>
    <property type="molecule type" value="Genomic_DNA"/>
</dbReference>
<dbReference type="AlphaFoldDB" id="A0A1S8WXQ3"/>
<evidence type="ECO:0000313" key="2">
    <source>
        <dbReference type="Proteomes" id="UP000243686"/>
    </source>
</evidence>
<evidence type="ECO:0008006" key="3">
    <source>
        <dbReference type="Google" id="ProtNLM"/>
    </source>
</evidence>
<evidence type="ECO:0000313" key="1">
    <source>
        <dbReference type="EMBL" id="OON19292.1"/>
    </source>
</evidence>
<reference evidence="1 2" key="1">
    <citation type="submission" date="2015-03" db="EMBL/GenBank/DDBJ databases">
        <title>Draft genome of the nematode, Opisthorchis viverrini.</title>
        <authorList>
            <person name="Mitreva M."/>
        </authorList>
    </citation>
    <scope>NUCLEOTIDE SEQUENCE [LARGE SCALE GENOMIC DNA]</scope>
    <source>
        <strain evidence="1">Khon Kaen</strain>
    </source>
</reference>
<sequence length="189" mass="21108">MSASRKQSSNMLKLSATSVHGRRMSSVHSTLSWEPMLLASNAPTENTYQLQPAPNREFNTKEAEEIIRQVAASYLGSNLDEYTIRGSKVLPFVQRRFAFQPDHSLACQIADAVRQSLSRELASTDTKHGGRHKLVVHVLHENKPVGLNSVGLTVSSCGLWDPATDRWVQVAHRSPWGLFLILAFACYYE</sequence>
<name>A0A1S8WXQ3_OPIVI</name>
<dbReference type="Proteomes" id="UP000243686">
    <property type="component" value="Unassembled WGS sequence"/>
</dbReference>
<accession>A0A1S8WXQ3</accession>
<keyword evidence="2" id="KW-1185">Reference proteome</keyword>